<dbReference type="PRINTS" id="PR00503">
    <property type="entry name" value="BROMODOMAIN"/>
</dbReference>
<comment type="caution">
    <text evidence="5">The sequence shown here is derived from an EMBL/GenBank/DDBJ whole genome shotgun (WGS) entry which is preliminary data.</text>
</comment>
<dbReference type="AlphaFoldDB" id="A0A2U1J4J9"/>
<dbReference type="PANTHER" id="PTHR22881:SF27">
    <property type="entry name" value="BROMODOMAIN CONTAINING 7_9"/>
    <property type="match status" value="1"/>
</dbReference>
<gene>
    <name evidence="5" type="ORF">BB558_003986</name>
</gene>
<evidence type="ECO:0000256" key="2">
    <source>
        <dbReference type="PROSITE-ProRule" id="PRU00035"/>
    </source>
</evidence>
<reference evidence="5 6" key="1">
    <citation type="journal article" date="2018" name="MBio">
        <title>Comparative Genomics Reveals the Core Gene Toolbox for the Fungus-Insect Symbiosis.</title>
        <authorList>
            <person name="Wang Y."/>
            <person name="Stata M."/>
            <person name="Wang W."/>
            <person name="Stajich J.E."/>
            <person name="White M.M."/>
            <person name="Moncalvo J.M."/>
        </authorList>
    </citation>
    <scope>NUCLEOTIDE SEQUENCE [LARGE SCALE GENOMIC DNA]</scope>
    <source>
        <strain evidence="5 6">AUS-126-30</strain>
    </source>
</reference>
<organism evidence="5 6">
    <name type="scientific">Smittium angustum</name>
    <dbReference type="NCBI Taxonomy" id="133377"/>
    <lineage>
        <taxon>Eukaryota</taxon>
        <taxon>Fungi</taxon>
        <taxon>Fungi incertae sedis</taxon>
        <taxon>Zoopagomycota</taxon>
        <taxon>Kickxellomycotina</taxon>
        <taxon>Harpellomycetes</taxon>
        <taxon>Harpellales</taxon>
        <taxon>Legeriomycetaceae</taxon>
        <taxon>Smittium</taxon>
    </lineage>
</organism>
<dbReference type="Proteomes" id="UP000245591">
    <property type="component" value="Unassembled WGS sequence"/>
</dbReference>
<feature type="region of interest" description="Disordered" evidence="3">
    <location>
        <begin position="1"/>
        <end position="23"/>
    </location>
</feature>
<evidence type="ECO:0000313" key="6">
    <source>
        <dbReference type="Proteomes" id="UP000245591"/>
    </source>
</evidence>
<dbReference type="SUPFAM" id="SSF47370">
    <property type="entry name" value="Bromodomain"/>
    <property type="match status" value="1"/>
</dbReference>
<keyword evidence="1 2" id="KW-0103">Bromodomain</keyword>
<dbReference type="PROSITE" id="PS50014">
    <property type="entry name" value="BROMODOMAIN_2"/>
    <property type="match status" value="1"/>
</dbReference>
<dbReference type="SMART" id="SM00297">
    <property type="entry name" value="BROMO"/>
    <property type="match status" value="1"/>
</dbReference>
<feature type="compositionally biased region" description="Polar residues" evidence="3">
    <location>
        <begin position="1"/>
        <end position="12"/>
    </location>
</feature>
<accession>A0A2U1J4J9</accession>
<name>A0A2U1J4J9_SMIAN</name>
<dbReference type="Pfam" id="PF00439">
    <property type="entry name" value="Bromodomain"/>
    <property type="match status" value="1"/>
</dbReference>
<proteinExistence type="predicted"/>
<evidence type="ECO:0000256" key="3">
    <source>
        <dbReference type="SAM" id="MobiDB-lite"/>
    </source>
</evidence>
<feature type="domain" description="Bromo" evidence="4">
    <location>
        <begin position="254"/>
        <end position="316"/>
    </location>
</feature>
<dbReference type="Gene3D" id="1.20.920.10">
    <property type="entry name" value="Bromodomain-like"/>
    <property type="match status" value="1"/>
</dbReference>
<evidence type="ECO:0000313" key="5">
    <source>
        <dbReference type="EMBL" id="PVZ99980.1"/>
    </source>
</evidence>
<dbReference type="GO" id="GO:0006325">
    <property type="term" value="P:chromatin organization"/>
    <property type="evidence" value="ECO:0007669"/>
    <property type="project" value="UniProtKB-ARBA"/>
</dbReference>
<dbReference type="InterPro" id="IPR051831">
    <property type="entry name" value="Bromodomain_contain_prot"/>
</dbReference>
<protein>
    <recommendedName>
        <fullName evidence="4">Bromo domain-containing protein</fullName>
    </recommendedName>
</protein>
<dbReference type="InterPro" id="IPR036427">
    <property type="entry name" value="Bromodomain-like_sf"/>
</dbReference>
<evidence type="ECO:0000256" key="1">
    <source>
        <dbReference type="ARBA" id="ARBA00023117"/>
    </source>
</evidence>
<sequence>MDQNLHSSYNDSIQRHNPKPNGSLIRIKIPKKSILAQLPQNPIKKIKLNFNSINIESQQENVFTKPLINDTKNLENTAESSYSTNTEYSLAPPKVPPIKLKYKGKYLNNTLDIPQKSKDEIFNDTKIISIRLPSFQDIKEINSQISDSAVTTEDIKTSYNKHPDQLGKQDHIIVTKNAKRNPIVLIDSEIQQEVLPKHSKPITNTDVAKDEKIKNETVEISRIVFTHHYHKKYLSPVLMKLIRKLFKKDTYGMFWEPVNTNVITDYLNVISTPMDLSTMKLNVEKGLYPNLSSFAEDFELICRNAMTYNASSTVYYQHAQKLLEIGRIAIGRSARKLANTNIENDENIDSFELHDDNINEAIVDEPIHVNNVDIDEEQKVKSLKIKIEPLHEMSYKELSYFGGNHRITRTKTREFSLNHSGNPGKNINEDKEPPENNSILTSKSRNKRKYLRKSLDSSQRNVEPDEILYTYPDGSVGIDQILVNEYSIDGYDTILSNLASTSLEKPCIFLDSCGKPPNEEYFVYPFGHSSGSLSGAYESFDDKVEQMLSGPALPVFGGKLGLAYYLSALEFISADPDLHSNYIANLLNGLSNNIYQVVVETLRHIGGFKTNFFLPETSSSKMFEELGINNLPKLLNWINYSLSLFESTNLLNSCKNSSKGLPNTVGNNIYSSDHKTTISSDVLLMLKETSLLLLECSKKLSMNDTDQTKGILSLIMGNIHKLSQQLFV</sequence>
<keyword evidence="6" id="KW-1185">Reference proteome</keyword>
<dbReference type="InterPro" id="IPR001487">
    <property type="entry name" value="Bromodomain"/>
</dbReference>
<dbReference type="EMBL" id="MBFU01000368">
    <property type="protein sequence ID" value="PVZ99980.1"/>
    <property type="molecule type" value="Genomic_DNA"/>
</dbReference>
<evidence type="ECO:0000259" key="4">
    <source>
        <dbReference type="PROSITE" id="PS50014"/>
    </source>
</evidence>
<dbReference type="PANTHER" id="PTHR22881">
    <property type="entry name" value="BROMODOMAIN CONTAINING PROTEIN"/>
    <property type="match status" value="1"/>
</dbReference>
<feature type="region of interest" description="Disordered" evidence="3">
    <location>
        <begin position="412"/>
        <end position="457"/>
    </location>
</feature>